<keyword evidence="9" id="KW-0472">Membrane</keyword>
<evidence type="ECO:0000259" key="10">
    <source>
        <dbReference type="Pfam" id="PF01343"/>
    </source>
</evidence>
<evidence type="ECO:0000256" key="8">
    <source>
        <dbReference type="ARBA" id="ARBA00022989"/>
    </source>
</evidence>
<keyword evidence="6" id="KW-0378">Hydrolase</keyword>
<evidence type="ECO:0000256" key="6">
    <source>
        <dbReference type="ARBA" id="ARBA00022801"/>
    </source>
</evidence>
<reference evidence="12" key="1">
    <citation type="submission" date="2018-05" db="EMBL/GenBank/DDBJ databases">
        <authorList>
            <person name="Lanie J.A."/>
            <person name="Ng W.-L."/>
            <person name="Kazmierczak K.M."/>
            <person name="Andrzejewski T.M."/>
            <person name="Davidsen T.M."/>
            <person name="Wayne K.J."/>
            <person name="Tettelin H."/>
            <person name="Glass J.I."/>
            <person name="Rusch D."/>
            <person name="Podicherti R."/>
            <person name="Tsui H.-C.T."/>
            <person name="Winkler M.E."/>
        </authorList>
    </citation>
    <scope>NUCLEOTIDE SEQUENCE</scope>
</reference>
<name>A0A381Y9B6_9ZZZZ</name>
<evidence type="ECO:0000256" key="4">
    <source>
        <dbReference type="ARBA" id="ARBA00022670"/>
    </source>
</evidence>
<dbReference type="SUPFAM" id="SSF52096">
    <property type="entry name" value="ClpP/crotonase"/>
    <property type="match status" value="1"/>
</dbReference>
<comment type="subcellular location">
    <subcellularLocation>
        <location evidence="1">Cell membrane</location>
    </subcellularLocation>
</comment>
<comment type="similarity">
    <text evidence="2">Belongs to the peptidase S49 family.</text>
</comment>
<dbReference type="PANTHER" id="PTHR42987">
    <property type="entry name" value="PEPTIDASE S49"/>
    <property type="match status" value="1"/>
</dbReference>
<dbReference type="Gene3D" id="3.90.226.10">
    <property type="entry name" value="2-enoyl-CoA Hydratase, Chain A, domain 1"/>
    <property type="match status" value="1"/>
</dbReference>
<evidence type="ECO:0000256" key="5">
    <source>
        <dbReference type="ARBA" id="ARBA00022692"/>
    </source>
</evidence>
<dbReference type="NCBIfam" id="NF008745">
    <property type="entry name" value="PRK11778.1"/>
    <property type="match status" value="1"/>
</dbReference>
<dbReference type="InterPro" id="IPR029045">
    <property type="entry name" value="ClpP/crotonase-like_dom_sf"/>
</dbReference>
<evidence type="ECO:0000259" key="11">
    <source>
        <dbReference type="Pfam" id="PF08496"/>
    </source>
</evidence>
<dbReference type="InterPro" id="IPR013703">
    <property type="entry name" value="Peptidase_S49_N_proteobac"/>
</dbReference>
<sequence>MVASEADEVLLRLESSGGLVHAYGLAASQLARLRARKIPFTVAVDKVAASGGYLMACVADRILAAPFAIVGSIGVITQVPNFNRLLKKHDIDFEQATAGEFKRTVTMFGETTDKGRQKLKAEVEEIHGLFKDFVKEQRPVVNLDEIATGEHWLGKRAHELKLVDELKTSDDYLVGLTDTSDIYEVRYLVKQKLLDRIVSTFSSISRSHNPLTSHPGTGAPTPLLESKLDLGI</sequence>
<proteinExistence type="inferred from homology"/>
<keyword evidence="3" id="KW-1003">Cell membrane</keyword>
<evidence type="ECO:0000256" key="9">
    <source>
        <dbReference type="ARBA" id="ARBA00023136"/>
    </source>
</evidence>
<dbReference type="PANTHER" id="PTHR42987:SF4">
    <property type="entry name" value="PROTEASE SOHB-RELATED"/>
    <property type="match status" value="1"/>
</dbReference>
<dbReference type="CDD" id="cd07023">
    <property type="entry name" value="S49_Sppa_N_C"/>
    <property type="match status" value="1"/>
</dbReference>
<dbReference type="Pfam" id="PF08496">
    <property type="entry name" value="Peptidase_S49_N"/>
    <property type="match status" value="1"/>
</dbReference>
<dbReference type="GO" id="GO:0005886">
    <property type="term" value="C:plasma membrane"/>
    <property type="evidence" value="ECO:0007669"/>
    <property type="project" value="UniProtKB-SubCell"/>
</dbReference>
<dbReference type="GO" id="GO:0004252">
    <property type="term" value="F:serine-type endopeptidase activity"/>
    <property type="evidence" value="ECO:0007669"/>
    <property type="project" value="InterPro"/>
</dbReference>
<feature type="domain" description="Peptidase S49" evidence="10">
    <location>
        <begin position="33"/>
        <end position="173"/>
    </location>
</feature>
<feature type="domain" description="Peptidase S49 N-terminal proteobacteria" evidence="11">
    <location>
        <begin position="2"/>
        <end position="30"/>
    </location>
</feature>
<accession>A0A381Y9B6</accession>
<dbReference type="Pfam" id="PF01343">
    <property type="entry name" value="Peptidase_S49"/>
    <property type="match status" value="1"/>
</dbReference>
<dbReference type="InterPro" id="IPR047272">
    <property type="entry name" value="S49_SppA_C"/>
</dbReference>
<keyword evidence="5" id="KW-0812">Transmembrane</keyword>
<protein>
    <recommendedName>
        <fullName evidence="13">Peptidase S49 domain-containing protein</fullName>
    </recommendedName>
</protein>
<evidence type="ECO:0000256" key="2">
    <source>
        <dbReference type="ARBA" id="ARBA00008683"/>
    </source>
</evidence>
<keyword evidence="4" id="KW-0645">Protease</keyword>
<evidence type="ECO:0000256" key="7">
    <source>
        <dbReference type="ARBA" id="ARBA00022825"/>
    </source>
</evidence>
<dbReference type="EMBL" id="UINC01017701">
    <property type="protein sequence ID" value="SVA73696.1"/>
    <property type="molecule type" value="Genomic_DNA"/>
</dbReference>
<keyword evidence="8" id="KW-1133">Transmembrane helix</keyword>
<organism evidence="12">
    <name type="scientific">marine metagenome</name>
    <dbReference type="NCBI Taxonomy" id="408172"/>
    <lineage>
        <taxon>unclassified sequences</taxon>
        <taxon>metagenomes</taxon>
        <taxon>ecological metagenomes</taxon>
    </lineage>
</organism>
<gene>
    <name evidence="12" type="ORF">METZ01_LOCUS126550</name>
</gene>
<evidence type="ECO:0000313" key="12">
    <source>
        <dbReference type="EMBL" id="SVA73696.1"/>
    </source>
</evidence>
<dbReference type="InterPro" id="IPR002142">
    <property type="entry name" value="Peptidase_S49"/>
</dbReference>
<evidence type="ECO:0000256" key="1">
    <source>
        <dbReference type="ARBA" id="ARBA00004236"/>
    </source>
</evidence>
<keyword evidence="7" id="KW-0720">Serine protease</keyword>
<evidence type="ECO:0008006" key="13">
    <source>
        <dbReference type="Google" id="ProtNLM"/>
    </source>
</evidence>
<dbReference type="GO" id="GO:0006508">
    <property type="term" value="P:proteolysis"/>
    <property type="evidence" value="ECO:0007669"/>
    <property type="project" value="UniProtKB-KW"/>
</dbReference>
<dbReference type="AlphaFoldDB" id="A0A381Y9B6"/>
<evidence type="ECO:0000256" key="3">
    <source>
        <dbReference type="ARBA" id="ARBA00022475"/>
    </source>
</evidence>